<keyword evidence="7 11" id="KW-1133">Transmembrane helix</keyword>
<proteinExistence type="inferred from homology"/>
<evidence type="ECO:0000256" key="4">
    <source>
        <dbReference type="ARBA" id="ARBA00022679"/>
    </source>
</evidence>
<dbReference type="PANTHER" id="PTHR48043:SF149">
    <property type="entry name" value="UDP-GLUCURONOSYLTRANSFERASE UGT-56-RELATED"/>
    <property type="match status" value="1"/>
</dbReference>
<keyword evidence="4 10" id="KW-0808">Transferase</keyword>
<comment type="subcellular location">
    <subcellularLocation>
        <location evidence="1 11">Membrane</location>
        <topology evidence="1 11">Single-pass membrane protein</topology>
    </subcellularLocation>
</comment>
<dbReference type="InterPro" id="IPR050271">
    <property type="entry name" value="UDP-glycosyltransferase"/>
</dbReference>
<evidence type="ECO:0000256" key="9">
    <source>
        <dbReference type="ARBA" id="ARBA00047475"/>
    </source>
</evidence>
<evidence type="ECO:0000256" key="6">
    <source>
        <dbReference type="ARBA" id="ARBA00022729"/>
    </source>
</evidence>
<keyword evidence="13" id="KW-1185">Reference proteome</keyword>
<evidence type="ECO:0000256" key="11">
    <source>
        <dbReference type="RuleBase" id="RU362059"/>
    </source>
</evidence>
<dbReference type="CDD" id="cd03784">
    <property type="entry name" value="GT1_Gtf-like"/>
    <property type="match status" value="1"/>
</dbReference>
<reference evidence="13" key="1">
    <citation type="submission" date="2010-08" db="EMBL/GenBank/DDBJ databases">
        <authorList>
            <consortium name="Caenorhabditis japonica Sequencing Consortium"/>
            <person name="Wilson R.K."/>
        </authorList>
    </citation>
    <scope>NUCLEOTIDE SEQUENCE [LARGE SCALE GENOMIC DNA]</scope>
    <source>
        <strain evidence="13">DF5081</strain>
    </source>
</reference>
<evidence type="ECO:0000256" key="2">
    <source>
        <dbReference type="ARBA" id="ARBA00009995"/>
    </source>
</evidence>
<evidence type="ECO:0000256" key="8">
    <source>
        <dbReference type="ARBA" id="ARBA00023136"/>
    </source>
</evidence>
<keyword evidence="6" id="KW-0732">Signal</keyword>
<dbReference type="Proteomes" id="UP000005237">
    <property type="component" value="Unassembled WGS sequence"/>
</dbReference>
<feature type="transmembrane region" description="Helical" evidence="11">
    <location>
        <begin position="458"/>
        <end position="478"/>
    </location>
</feature>
<evidence type="ECO:0000256" key="3">
    <source>
        <dbReference type="ARBA" id="ARBA00022676"/>
    </source>
</evidence>
<sequence length="489" mass="55252">MMQSHVYFTARIANILADRGHEVTVIDNIFRFDVDNELSQSIHKVLTVQPSPTVTELLGTGNLPHILWNSKATPEEQRAIMEGLGHIHRLQCAHLVTNSTLIGELQEMQFDFAIHEVFDSCGIGILEAAGVKKTVIVSSTGPMDVVPISLGVSETLATPSLLSDYGGQLSFYQMRRNLKFLSAMMNFHEMQEAMIAPLFKNYHGIQKPFVEIMRQANLLFYNIHDASDGMRMRGRRSFDIGGIAFRESNRKKLEKEEEYQRILSDSRPIVLVSFGTAATSSHMPEQLKLSLLEAMRQMQDVLFLWKYEEDVESELSNVIFKKFLPQTDLLGSGKIALFMTHCGQNSLLESFYAGVRVLAVPLFGDQHRNARLADENGLIEVLPKSEIETTRKVVEAVRRGLERNERQEKNLNRVSSLLQNSKTTAENLLISTIESTYTASDSPPDFSKFPRNYHPNTIILVIDYVFSTLIILILILVFKFSRKPAQPAT</sequence>
<dbReference type="EnsemblMetazoa" id="CJA07746b.1">
    <property type="protein sequence ID" value="CJA07746b.1"/>
    <property type="gene ID" value="WBGene00126950"/>
</dbReference>
<dbReference type="PROSITE" id="PS00375">
    <property type="entry name" value="UDPGT"/>
    <property type="match status" value="1"/>
</dbReference>
<dbReference type="Gene3D" id="3.40.50.2000">
    <property type="entry name" value="Glycogen Phosphorylase B"/>
    <property type="match status" value="1"/>
</dbReference>
<dbReference type="PANTHER" id="PTHR48043">
    <property type="entry name" value="EG:EG0003.4 PROTEIN-RELATED"/>
    <property type="match status" value="1"/>
</dbReference>
<dbReference type="AlphaFoldDB" id="A0A8R1HSM2"/>
<keyword evidence="8 11" id="KW-0472">Membrane</keyword>
<evidence type="ECO:0000313" key="13">
    <source>
        <dbReference type="Proteomes" id="UP000005237"/>
    </source>
</evidence>
<dbReference type="EC" id="2.4.1.17" evidence="11"/>
<protein>
    <recommendedName>
        <fullName evidence="11">UDP-glucuronosyltransferase</fullName>
        <ecNumber evidence="11">2.4.1.17</ecNumber>
    </recommendedName>
</protein>
<evidence type="ECO:0000313" key="12">
    <source>
        <dbReference type="EnsemblMetazoa" id="CJA07746b.1"/>
    </source>
</evidence>
<dbReference type="Pfam" id="PF00201">
    <property type="entry name" value="UDPGT"/>
    <property type="match status" value="1"/>
</dbReference>
<reference evidence="12" key="2">
    <citation type="submission" date="2022-06" db="UniProtKB">
        <authorList>
            <consortium name="EnsemblMetazoa"/>
        </authorList>
    </citation>
    <scope>IDENTIFICATION</scope>
    <source>
        <strain evidence="12">DF5081</strain>
    </source>
</reference>
<keyword evidence="5 11" id="KW-0812">Transmembrane</keyword>
<organism evidence="12 13">
    <name type="scientific">Caenorhabditis japonica</name>
    <dbReference type="NCBI Taxonomy" id="281687"/>
    <lineage>
        <taxon>Eukaryota</taxon>
        <taxon>Metazoa</taxon>
        <taxon>Ecdysozoa</taxon>
        <taxon>Nematoda</taxon>
        <taxon>Chromadorea</taxon>
        <taxon>Rhabditida</taxon>
        <taxon>Rhabditina</taxon>
        <taxon>Rhabditomorpha</taxon>
        <taxon>Rhabditoidea</taxon>
        <taxon>Rhabditidae</taxon>
        <taxon>Peloderinae</taxon>
        <taxon>Caenorhabditis</taxon>
    </lineage>
</organism>
<dbReference type="FunFam" id="3.40.50.2000:FF:000038">
    <property type="entry name" value="UDP-GlucuronosylTransferase"/>
    <property type="match status" value="1"/>
</dbReference>
<name>A0A8R1HSM2_CAEJA</name>
<evidence type="ECO:0000256" key="10">
    <source>
        <dbReference type="RuleBase" id="RU003718"/>
    </source>
</evidence>
<dbReference type="OMA" id="VYFTARI"/>
<dbReference type="SUPFAM" id="SSF53756">
    <property type="entry name" value="UDP-Glycosyltransferase/glycogen phosphorylase"/>
    <property type="match status" value="1"/>
</dbReference>
<accession>A0A8R1HSM2</accession>
<keyword evidence="3 10" id="KW-0328">Glycosyltransferase</keyword>
<evidence type="ECO:0000256" key="1">
    <source>
        <dbReference type="ARBA" id="ARBA00004167"/>
    </source>
</evidence>
<comment type="catalytic activity">
    <reaction evidence="9 11">
        <text>glucuronate acceptor + UDP-alpha-D-glucuronate = acceptor beta-D-glucuronoside + UDP + H(+)</text>
        <dbReference type="Rhea" id="RHEA:21032"/>
        <dbReference type="ChEBI" id="CHEBI:15378"/>
        <dbReference type="ChEBI" id="CHEBI:58052"/>
        <dbReference type="ChEBI" id="CHEBI:58223"/>
        <dbReference type="ChEBI" id="CHEBI:132367"/>
        <dbReference type="ChEBI" id="CHEBI:132368"/>
        <dbReference type="EC" id="2.4.1.17"/>
    </reaction>
</comment>
<dbReference type="InterPro" id="IPR002213">
    <property type="entry name" value="UDP_glucos_trans"/>
</dbReference>
<comment type="similarity">
    <text evidence="2 10">Belongs to the UDP-glycosyltransferase family.</text>
</comment>
<dbReference type="GO" id="GO:0015020">
    <property type="term" value="F:glucuronosyltransferase activity"/>
    <property type="evidence" value="ECO:0007669"/>
    <property type="project" value="UniProtKB-EC"/>
</dbReference>
<dbReference type="InterPro" id="IPR035595">
    <property type="entry name" value="UDP_glycos_trans_CS"/>
</dbReference>
<evidence type="ECO:0000256" key="7">
    <source>
        <dbReference type="ARBA" id="ARBA00022989"/>
    </source>
</evidence>
<evidence type="ECO:0000256" key="5">
    <source>
        <dbReference type="ARBA" id="ARBA00022692"/>
    </source>
</evidence>
<dbReference type="GO" id="GO:0016020">
    <property type="term" value="C:membrane"/>
    <property type="evidence" value="ECO:0007669"/>
    <property type="project" value="UniProtKB-SubCell"/>
</dbReference>